<keyword evidence="2" id="KW-0677">Repeat</keyword>
<dbReference type="InterPro" id="IPR016186">
    <property type="entry name" value="C-type_lectin-like/link_sf"/>
</dbReference>
<feature type="compositionally biased region" description="Low complexity" evidence="4">
    <location>
        <begin position="43"/>
        <end position="63"/>
    </location>
</feature>
<dbReference type="Proteomes" id="UP000199400">
    <property type="component" value="Unassembled WGS sequence"/>
</dbReference>
<keyword evidence="1 5" id="KW-0732">Signal</keyword>
<dbReference type="NCBIfam" id="TIGR02232">
    <property type="entry name" value="myxo_disulf_rpt"/>
    <property type="match status" value="2"/>
</dbReference>
<sequence>MFASGRAALSVVVLSAVLPGPLGCADIPGKCITAVCWAPVDPSTTTDSTTDTTTETSTDSSTTGGLCGNAVVDPGETCDDGEDCGTGVCNSDEYTGEKHCNAACNGLYPGWCGDQSVQAPEACDEGEGTQTCDADCTLVECGDGVLNAAAGETCDDGEDNSEAYDDSPDQVACNTACTGQAPHCGDGVCQEANEDTTCADCTCGDGIVSAPETCDEGSATPTCDADCTAVECGDGQHNPAAGESCDDGNMIDNDECRNNCTTCGNGIPQPGEECDDGNAIDDDACSNECIKPRLVFVTSSDFKGNLGGLAGADMECGTAGMTADPNLPATAWRAWLSDDTGSPSTRFDTTFTGWYQLVNGTPVAKGWSDLTDGILASAINLTEAGMAPVDPLLAWSNTDPTGAKAGAENCNSWMSAMPLSTGRLGDTTAMNNDWTDLNNAGLNPFTCSASLHLYCFQSSP</sequence>
<dbReference type="EMBL" id="FOMX01000010">
    <property type="protein sequence ID" value="SFE19465.1"/>
    <property type="molecule type" value="Genomic_DNA"/>
</dbReference>
<keyword evidence="3" id="KW-1015">Disulfide bond</keyword>
<protein>
    <submittedName>
        <fullName evidence="6">Myxococcus cysteine-rich repeat-containing protein</fullName>
    </submittedName>
</protein>
<gene>
    <name evidence="6" type="ORF">SAMN02745121_03332</name>
</gene>
<dbReference type="InterPro" id="IPR011936">
    <property type="entry name" value="Myxo_disulph_rpt"/>
</dbReference>
<evidence type="ECO:0000256" key="1">
    <source>
        <dbReference type="ARBA" id="ARBA00022729"/>
    </source>
</evidence>
<feature type="chain" id="PRO_5011526555" evidence="5">
    <location>
        <begin position="25"/>
        <end position="460"/>
    </location>
</feature>
<proteinExistence type="predicted"/>
<dbReference type="STRING" id="54.SAMN02745121_03332"/>
<evidence type="ECO:0000256" key="4">
    <source>
        <dbReference type="SAM" id="MobiDB-lite"/>
    </source>
</evidence>
<accession>A0A1I1YIP2</accession>
<evidence type="ECO:0000256" key="2">
    <source>
        <dbReference type="ARBA" id="ARBA00022737"/>
    </source>
</evidence>
<dbReference type="AlphaFoldDB" id="A0A1I1YIP2"/>
<name>A0A1I1YIP2_9BACT</name>
<organism evidence="6 7">
    <name type="scientific">Nannocystis exedens</name>
    <dbReference type="NCBI Taxonomy" id="54"/>
    <lineage>
        <taxon>Bacteria</taxon>
        <taxon>Pseudomonadati</taxon>
        <taxon>Myxococcota</taxon>
        <taxon>Polyangia</taxon>
        <taxon>Nannocystales</taxon>
        <taxon>Nannocystaceae</taxon>
        <taxon>Nannocystis</taxon>
    </lineage>
</organism>
<dbReference type="SUPFAM" id="SSF56436">
    <property type="entry name" value="C-type lectin-like"/>
    <property type="match status" value="1"/>
</dbReference>
<evidence type="ECO:0000313" key="6">
    <source>
        <dbReference type="EMBL" id="SFE19465.1"/>
    </source>
</evidence>
<feature type="signal peptide" evidence="5">
    <location>
        <begin position="1"/>
        <end position="24"/>
    </location>
</feature>
<reference evidence="7" key="1">
    <citation type="submission" date="2016-10" db="EMBL/GenBank/DDBJ databases">
        <authorList>
            <person name="Varghese N."/>
            <person name="Submissions S."/>
        </authorList>
    </citation>
    <scope>NUCLEOTIDE SEQUENCE [LARGE SCALE GENOMIC DNA]</scope>
    <source>
        <strain evidence="7">ATCC 25963</strain>
    </source>
</reference>
<evidence type="ECO:0000256" key="3">
    <source>
        <dbReference type="ARBA" id="ARBA00023157"/>
    </source>
</evidence>
<keyword evidence="7" id="KW-1185">Reference proteome</keyword>
<evidence type="ECO:0000256" key="5">
    <source>
        <dbReference type="SAM" id="SignalP"/>
    </source>
</evidence>
<dbReference type="Gene3D" id="3.10.100.10">
    <property type="entry name" value="Mannose-Binding Protein A, subunit A"/>
    <property type="match status" value="1"/>
</dbReference>
<feature type="region of interest" description="Disordered" evidence="4">
    <location>
        <begin position="43"/>
        <end position="65"/>
    </location>
</feature>
<dbReference type="InterPro" id="IPR016187">
    <property type="entry name" value="CTDL_fold"/>
</dbReference>
<evidence type="ECO:0000313" key="7">
    <source>
        <dbReference type="Proteomes" id="UP000199400"/>
    </source>
</evidence>